<evidence type="ECO:0000313" key="1">
    <source>
        <dbReference type="EMBL" id="CDL74056.1"/>
    </source>
</evidence>
<proteinExistence type="predicted"/>
<dbReference type="GeneID" id="19685231"/>
<protein>
    <submittedName>
        <fullName evidence="1">Phage protein</fullName>
    </submittedName>
</protein>
<dbReference type="EMBL" id="HG799497">
    <property type="protein sequence ID" value="CDL74056.1"/>
    <property type="molecule type" value="Genomic_DNA"/>
</dbReference>
<evidence type="ECO:0000313" key="2">
    <source>
        <dbReference type="Proteomes" id="UP000203604"/>
    </source>
</evidence>
<reference evidence="1 2" key="1">
    <citation type="journal article" date="2014" name="BMC Biol.">
        <title>Variable recombination dynamics during the emergence, transmission and 'disarming' of a multidrug-resistant pneumococcal clone.</title>
        <authorList>
            <person name="Croucher N.J."/>
            <person name="Hanage W.P."/>
            <person name="Harris S.R."/>
            <person name="McGee L."/>
            <person name="van der Linden M."/>
            <person name="de Lencastre H."/>
            <person name="Sa-Leao R."/>
            <person name="Song J.H."/>
            <person name="Ko K.S."/>
            <person name="Beall B."/>
            <person name="Klugman K.P."/>
            <person name="Parkhill J."/>
            <person name="Tomasz A."/>
            <person name="Kristinsson K.G."/>
            <person name="Bentley S.D."/>
        </authorList>
    </citation>
    <scope>NUCLEOTIDE SEQUENCE [LARGE SCALE GENOMIC DNA]</scope>
</reference>
<sequence>MKKRLYYKKWKQELREAMREEIDGDYLTEKMVRKMSISDMSHYLNRLALEEAGYCGTMFNY</sequence>
<accession>A0A060QS92</accession>
<dbReference type="KEGG" id="vg:19685231"/>
<dbReference type="RefSeq" id="YP_009043210.1">
    <property type="nucleotide sequence ID" value="NC_024361.1"/>
</dbReference>
<dbReference type="Proteomes" id="UP000203604">
    <property type="component" value="Segment"/>
</dbReference>
<dbReference type="OrthoDB" id="23592at10239"/>
<organism evidence="1 2">
    <name type="scientific">Streptococcus phage DCC1738</name>
    <dbReference type="NCBI Taxonomy" id="1448273"/>
    <lineage>
        <taxon>Viruses</taxon>
        <taxon>Duplodnaviria</taxon>
        <taxon>Heunggongvirae</taxon>
        <taxon>Uroviricota</taxon>
        <taxon>Caudoviricetes</taxon>
        <taxon>Ferrettivirinae</taxon>
        <taxon>Hinxtonvirus</taxon>
        <taxon>Hinxtonvirus DCC1738</taxon>
    </lineage>
</organism>
<keyword evidence="2" id="KW-1185">Reference proteome</keyword>
<name>A0A060QS92_9CAUD</name>